<keyword evidence="2" id="KW-1185">Reference proteome</keyword>
<dbReference type="EMBL" id="MU970080">
    <property type="protein sequence ID" value="KAK9322287.1"/>
    <property type="molecule type" value="Genomic_DNA"/>
</dbReference>
<dbReference type="Proteomes" id="UP001489719">
    <property type="component" value="Unassembled WGS sequence"/>
</dbReference>
<organism evidence="1 2">
    <name type="scientific">Lipomyces orientalis</name>
    <dbReference type="NCBI Taxonomy" id="1233043"/>
    <lineage>
        <taxon>Eukaryota</taxon>
        <taxon>Fungi</taxon>
        <taxon>Dikarya</taxon>
        <taxon>Ascomycota</taxon>
        <taxon>Saccharomycotina</taxon>
        <taxon>Lipomycetes</taxon>
        <taxon>Lipomycetales</taxon>
        <taxon>Lipomycetaceae</taxon>
        <taxon>Lipomyces</taxon>
    </lineage>
</organism>
<protein>
    <submittedName>
        <fullName evidence="1">NAD(P)-binding protein</fullName>
    </submittedName>
</protein>
<sequence>MPSISNSSPKILVSGANGFIGTWIVRVLLKRGYSVRAAVRNEAKGKPLLEAYRSYGDKLQLWVVGDIGKDGAFDEAVQGVDGIIHAASPINVTVAEPKEIIQPAVKGVVGMLTSAFKHGSSVQRIVFTSSCAAILPLSVESVTVSEMNWNEASIIECDEKGKDASRLSKYSASKTLAEKAAWDFYEKHKSEVNWDISVINPPWVFGPVIHDVTTVDTLNSSCKRWYDALAKGDFGGYSPLTSPGHGWADVRDVAEAHVRALEVPAAGSERIIICAGSFVWQDWLDVANSMSPYPWPSNTLAIGTPGAIQRAITFDTSKEKEILGIKFKTMEELTRDTLADYERRGW</sequence>
<proteinExistence type="predicted"/>
<comment type="caution">
    <text evidence="1">The sequence shown here is derived from an EMBL/GenBank/DDBJ whole genome shotgun (WGS) entry which is preliminary data.</text>
</comment>
<gene>
    <name evidence="1" type="ORF">V1517DRAFT_339010</name>
</gene>
<evidence type="ECO:0000313" key="1">
    <source>
        <dbReference type="EMBL" id="KAK9322287.1"/>
    </source>
</evidence>
<reference evidence="2" key="1">
    <citation type="journal article" date="2024" name="Front. Bioeng. Biotechnol.">
        <title>Genome-scale model development and genomic sequencing of the oleaginous clade Lipomyces.</title>
        <authorList>
            <person name="Czajka J.J."/>
            <person name="Han Y."/>
            <person name="Kim J."/>
            <person name="Mondo S.J."/>
            <person name="Hofstad B.A."/>
            <person name="Robles A."/>
            <person name="Haridas S."/>
            <person name="Riley R."/>
            <person name="LaButti K."/>
            <person name="Pangilinan J."/>
            <person name="Andreopoulos W."/>
            <person name="Lipzen A."/>
            <person name="Yan J."/>
            <person name="Wang M."/>
            <person name="Ng V."/>
            <person name="Grigoriev I.V."/>
            <person name="Spatafora J.W."/>
            <person name="Magnuson J.K."/>
            <person name="Baker S.E."/>
            <person name="Pomraning K.R."/>
        </authorList>
    </citation>
    <scope>NUCLEOTIDE SEQUENCE [LARGE SCALE GENOMIC DNA]</scope>
    <source>
        <strain evidence="2">CBS 10300</strain>
    </source>
</reference>
<evidence type="ECO:0000313" key="2">
    <source>
        <dbReference type="Proteomes" id="UP001489719"/>
    </source>
</evidence>
<name>A0ACC3TN53_9ASCO</name>
<accession>A0ACC3TN53</accession>